<dbReference type="InterPro" id="IPR038883">
    <property type="entry name" value="AN11006-like"/>
</dbReference>
<name>A0A446BFC6_9PEZI</name>
<protein>
    <submittedName>
        <fullName evidence="1">Ddf66080-e942-4e68-89d0-a39df77127a3</fullName>
    </submittedName>
</protein>
<sequence length="236" mass="26131">MIQGHLITRPETSLPKNSRLLALPREIRDLIYRLVLAVGHALYIFQQPGAQKVELFAPDKPARWLSLLYTSRQLHIEASAVLYRVNQFNLVDGSRRQASVIQSFLSSIGPVNASHLSHIHISFPGMEDLSGSVSIREEDLRGLSLLLERCAGLRTLELYLQGPLARRLALPGFYAADAGSVEQMLSQVDARLRQRPSSLKVLVKVLDGVFIPEGISGVLAPEVTELMGRFGWIVSS</sequence>
<reference evidence="1 2" key="1">
    <citation type="submission" date="2018-04" db="EMBL/GenBank/DDBJ databases">
        <authorList>
            <person name="Huttner S."/>
            <person name="Dainat J."/>
        </authorList>
    </citation>
    <scope>NUCLEOTIDE SEQUENCE [LARGE SCALE GENOMIC DNA]</scope>
</reference>
<gene>
    <name evidence="1" type="ORF">TT172_LOCUS3641</name>
</gene>
<organism evidence="1 2">
    <name type="scientific">Thermothielavioides terrestris</name>
    <dbReference type="NCBI Taxonomy" id="2587410"/>
    <lineage>
        <taxon>Eukaryota</taxon>
        <taxon>Fungi</taxon>
        <taxon>Dikarya</taxon>
        <taxon>Ascomycota</taxon>
        <taxon>Pezizomycotina</taxon>
        <taxon>Sordariomycetes</taxon>
        <taxon>Sordariomycetidae</taxon>
        <taxon>Sordariales</taxon>
        <taxon>Chaetomiaceae</taxon>
        <taxon>Thermothielavioides</taxon>
    </lineage>
</organism>
<accession>A0A446BFC6</accession>
<dbReference type="Proteomes" id="UP000289323">
    <property type="component" value="Unassembled WGS sequence"/>
</dbReference>
<dbReference type="EMBL" id="OUUZ01000008">
    <property type="protein sequence ID" value="SPQ21222.1"/>
    <property type="molecule type" value="Genomic_DNA"/>
</dbReference>
<evidence type="ECO:0000313" key="1">
    <source>
        <dbReference type="EMBL" id="SPQ21222.1"/>
    </source>
</evidence>
<dbReference type="AlphaFoldDB" id="A0A446BFC6"/>
<dbReference type="PANTHER" id="PTHR42085:SF2">
    <property type="entry name" value="F-BOX DOMAIN-CONTAINING PROTEIN"/>
    <property type="match status" value="1"/>
</dbReference>
<evidence type="ECO:0000313" key="2">
    <source>
        <dbReference type="Proteomes" id="UP000289323"/>
    </source>
</evidence>
<dbReference type="PANTHER" id="PTHR42085">
    <property type="entry name" value="F-BOX DOMAIN-CONTAINING PROTEIN"/>
    <property type="match status" value="1"/>
</dbReference>
<proteinExistence type="predicted"/>